<protein>
    <recommendedName>
        <fullName evidence="2">SET domain-containing protein</fullName>
    </recommendedName>
</protein>
<dbReference type="Gene3D" id="1.10.220.160">
    <property type="match status" value="1"/>
</dbReference>
<dbReference type="SUPFAM" id="SSF82199">
    <property type="entry name" value="SET domain"/>
    <property type="match status" value="1"/>
</dbReference>
<dbReference type="Pfam" id="PF00856">
    <property type="entry name" value="SET"/>
    <property type="match status" value="1"/>
</dbReference>
<dbReference type="Proteomes" id="UP000034947">
    <property type="component" value="Unassembled WGS sequence"/>
</dbReference>
<dbReference type="InterPro" id="IPR001214">
    <property type="entry name" value="SET_dom"/>
</dbReference>
<feature type="region of interest" description="Disordered" evidence="1">
    <location>
        <begin position="1"/>
        <end position="20"/>
    </location>
</feature>
<accession>A0A0F8UGD4</accession>
<dbReference type="PANTHER" id="PTHR12197:SF292">
    <property type="entry name" value="SET DOMAIN-CONTAINING PROTEIN"/>
    <property type="match status" value="1"/>
</dbReference>
<dbReference type="OrthoDB" id="1028014at2759"/>
<sequence>MSTESTTAEPSIKVTTTPTTTSLRPWIHPHLTHSVNPIKGRQLETSHPIKKGEVLLIDTPYAIIPAVDAAGSALLCSNPQCNRLVSPNTGQSCPNRCLADVIWCNQTCRQTDQRRHEFECAWLSRYATSVRSKRGEYNFGMLWLIVRILARQNTDTLLSDLAEEQEEESNPGFQHGWEAIQSLCGSTETWSHEQVRSWTGLAKKYLGPAALPHGMNAENVLALICKEEANSFGLYPRETGIFHPLPTPPVDRGEQFGAAVYPRASIANHSCCPNIIHKPDGYGRMVFTASRDIEAGEECCISYFDMTQYIDVKDRREHLQTLFRFVCGCPRCAAEEVPGDNDLQWDAFPGMD</sequence>
<feature type="domain" description="SET" evidence="2">
    <location>
        <begin position="10"/>
        <end position="304"/>
    </location>
</feature>
<name>A0A0F8UGD4_9EURO</name>
<proteinExistence type="predicted"/>
<keyword evidence="4" id="KW-1185">Reference proteome</keyword>
<comment type="caution">
    <text evidence="3">The sequence shown here is derived from an EMBL/GenBank/DDBJ whole genome shotgun (WGS) entry which is preliminary data.</text>
</comment>
<dbReference type="Gene3D" id="2.170.270.10">
    <property type="entry name" value="SET domain"/>
    <property type="match status" value="1"/>
</dbReference>
<evidence type="ECO:0000259" key="2">
    <source>
        <dbReference type="PROSITE" id="PS50280"/>
    </source>
</evidence>
<evidence type="ECO:0000313" key="4">
    <source>
        <dbReference type="Proteomes" id="UP000034947"/>
    </source>
</evidence>
<dbReference type="InterPro" id="IPR046341">
    <property type="entry name" value="SET_dom_sf"/>
</dbReference>
<dbReference type="EMBL" id="JYKN01001846">
    <property type="protein sequence ID" value="KKK18724.1"/>
    <property type="molecule type" value="Genomic_DNA"/>
</dbReference>
<reference evidence="3 4" key="1">
    <citation type="submission" date="2015-02" db="EMBL/GenBank/DDBJ databases">
        <title>Draft Genome Sequences of Two Closely-Related Aflatoxigenic Aspergillus Species Obtained from the Cote d'Ivoire.</title>
        <authorList>
            <person name="Moore G.G."/>
            <person name="Beltz S.B."/>
            <person name="Mack B.M."/>
        </authorList>
    </citation>
    <scope>NUCLEOTIDE SEQUENCE [LARGE SCALE GENOMIC DNA]</scope>
    <source>
        <strain evidence="3 4">SRRC1432</strain>
    </source>
</reference>
<dbReference type="VEuPathDB" id="FungiDB:P175DRAFT_0466917"/>
<evidence type="ECO:0000256" key="1">
    <source>
        <dbReference type="SAM" id="MobiDB-lite"/>
    </source>
</evidence>
<dbReference type="AlphaFoldDB" id="A0A0F8UGD4"/>
<organism evidence="3 4">
    <name type="scientific">Aspergillus ochraceoroseus</name>
    <dbReference type="NCBI Taxonomy" id="138278"/>
    <lineage>
        <taxon>Eukaryota</taxon>
        <taxon>Fungi</taxon>
        <taxon>Dikarya</taxon>
        <taxon>Ascomycota</taxon>
        <taxon>Pezizomycotina</taxon>
        <taxon>Eurotiomycetes</taxon>
        <taxon>Eurotiomycetidae</taxon>
        <taxon>Eurotiales</taxon>
        <taxon>Aspergillaceae</taxon>
        <taxon>Aspergillus</taxon>
        <taxon>Aspergillus subgen. Nidulantes</taxon>
    </lineage>
</organism>
<dbReference type="InterPro" id="IPR050869">
    <property type="entry name" value="H3K4_H4K5_MeTrfase"/>
</dbReference>
<dbReference type="Gene3D" id="6.10.140.2220">
    <property type="match status" value="1"/>
</dbReference>
<dbReference type="CDD" id="cd20071">
    <property type="entry name" value="SET_SMYD"/>
    <property type="match status" value="1"/>
</dbReference>
<dbReference type="PANTHER" id="PTHR12197">
    <property type="entry name" value="HISTONE-LYSINE N-METHYLTRANSFERASE SMYD"/>
    <property type="match status" value="1"/>
</dbReference>
<evidence type="ECO:0000313" key="3">
    <source>
        <dbReference type="EMBL" id="KKK18724.1"/>
    </source>
</evidence>
<gene>
    <name evidence="3" type="ORF">AOCH_002407</name>
</gene>
<dbReference type="PROSITE" id="PS50280">
    <property type="entry name" value="SET"/>
    <property type="match status" value="1"/>
</dbReference>